<dbReference type="InterPro" id="IPR018222">
    <property type="entry name" value="Nuclear_transport_factor_2_euk"/>
</dbReference>
<dbReference type="InterPro" id="IPR032710">
    <property type="entry name" value="NTF2-like_dom_sf"/>
</dbReference>
<dbReference type="Proteomes" id="UP001275084">
    <property type="component" value="Unassembled WGS sequence"/>
</dbReference>
<evidence type="ECO:0000259" key="1">
    <source>
        <dbReference type="PROSITE" id="PS50177"/>
    </source>
</evidence>
<sequence>MALSRSDTSIRCSAEAAKVFVDWYYQSINEGRPVAGAYVTNNATYRTAGHPPSDICANGLVVATPEEWDKMLAQQRFIPASASTTAAAASASSRSPPLAVNYDVECYDVHAINPDFRFAAPPALLTDGKAHGSGESNGAGVRMMMMVSVSGTVTFGLDKDAPKQHFSDIFILVPNWDVIAKHGSRSTRRYIVASQTYRAY</sequence>
<dbReference type="Gene3D" id="3.10.450.50">
    <property type="match status" value="1"/>
</dbReference>
<dbReference type="AlphaFoldDB" id="A0AAJ0MI86"/>
<reference evidence="2" key="1">
    <citation type="journal article" date="2023" name="Mol. Phylogenet. Evol.">
        <title>Genome-scale phylogeny and comparative genomics of the fungal order Sordariales.</title>
        <authorList>
            <person name="Hensen N."/>
            <person name="Bonometti L."/>
            <person name="Westerberg I."/>
            <person name="Brannstrom I.O."/>
            <person name="Guillou S."/>
            <person name="Cros-Aarteil S."/>
            <person name="Calhoun S."/>
            <person name="Haridas S."/>
            <person name="Kuo A."/>
            <person name="Mondo S."/>
            <person name="Pangilinan J."/>
            <person name="Riley R."/>
            <person name="LaButti K."/>
            <person name="Andreopoulos B."/>
            <person name="Lipzen A."/>
            <person name="Chen C."/>
            <person name="Yan M."/>
            <person name="Daum C."/>
            <person name="Ng V."/>
            <person name="Clum A."/>
            <person name="Steindorff A."/>
            <person name="Ohm R.A."/>
            <person name="Martin F."/>
            <person name="Silar P."/>
            <person name="Natvig D.O."/>
            <person name="Lalanne C."/>
            <person name="Gautier V."/>
            <person name="Ament-Velasquez S.L."/>
            <person name="Kruys A."/>
            <person name="Hutchinson M.I."/>
            <person name="Powell A.J."/>
            <person name="Barry K."/>
            <person name="Miller A.N."/>
            <person name="Grigoriev I.V."/>
            <person name="Debuchy R."/>
            <person name="Gladieux P."/>
            <person name="Hiltunen Thoren M."/>
            <person name="Johannesson H."/>
        </authorList>
    </citation>
    <scope>NUCLEOTIDE SEQUENCE</scope>
    <source>
        <strain evidence="2">CBS 955.72</strain>
    </source>
</reference>
<proteinExistence type="predicted"/>
<dbReference type="SUPFAM" id="SSF54427">
    <property type="entry name" value="NTF2-like"/>
    <property type="match status" value="1"/>
</dbReference>
<reference evidence="2" key="2">
    <citation type="submission" date="2023-06" db="EMBL/GenBank/DDBJ databases">
        <authorList>
            <consortium name="Lawrence Berkeley National Laboratory"/>
            <person name="Haridas S."/>
            <person name="Hensen N."/>
            <person name="Bonometti L."/>
            <person name="Westerberg I."/>
            <person name="Brannstrom I.O."/>
            <person name="Guillou S."/>
            <person name="Cros-Aarteil S."/>
            <person name="Calhoun S."/>
            <person name="Kuo A."/>
            <person name="Mondo S."/>
            <person name="Pangilinan J."/>
            <person name="Riley R."/>
            <person name="Labutti K."/>
            <person name="Andreopoulos B."/>
            <person name="Lipzen A."/>
            <person name="Chen C."/>
            <person name="Yanf M."/>
            <person name="Daum C."/>
            <person name="Ng V."/>
            <person name="Clum A."/>
            <person name="Steindorff A."/>
            <person name="Ohm R."/>
            <person name="Martin F."/>
            <person name="Silar P."/>
            <person name="Natvig D."/>
            <person name="Lalanne C."/>
            <person name="Gautier V."/>
            <person name="Ament-Velasquez S.L."/>
            <person name="Kruys A."/>
            <person name="Hutchinson M.I."/>
            <person name="Powell A.J."/>
            <person name="Barry K."/>
            <person name="Miller A.N."/>
            <person name="Grigoriev I.V."/>
            <person name="Debuchy R."/>
            <person name="Gladieux P."/>
            <person name="Thoren M.H."/>
            <person name="Johannesson H."/>
        </authorList>
    </citation>
    <scope>NUCLEOTIDE SEQUENCE</scope>
    <source>
        <strain evidence="2">CBS 955.72</strain>
    </source>
</reference>
<feature type="domain" description="NTF2" evidence="1">
    <location>
        <begin position="16"/>
        <end position="199"/>
    </location>
</feature>
<name>A0AAJ0MI86_9PEZI</name>
<dbReference type="PROSITE" id="PS50177">
    <property type="entry name" value="NTF2_DOMAIN"/>
    <property type="match status" value="1"/>
</dbReference>
<gene>
    <name evidence="2" type="ORF">B0T25DRAFT_629288</name>
</gene>
<protein>
    <recommendedName>
        <fullName evidence="1">NTF2 domain-containing protein</fullName>
    </recommendedName>
</protein>
<keyword evidence="3" id="KW-1185">Reference proteome</keyword>
<evidence type="ECO:0000313" key="3">
    <source>
        <dbReference type="Proteomes" id="UP001275084"/>
    </source>
</evidence>
<organism evidence="2 3">
    <name type="scientific">Lasiosphaeria hispida</name>
    <dbReference type="NCBI Taxonomy" id="260671"/>
    <lineage>
        <taxon>Eukaryota</taxon>
        <taxon>Fungi</taxon>
        <taxon>Dikarya</taxon>
        <taxon>Ascomycota</taxon>
        <taxon>Pezizomycotina</taxon>
        <taxon>Sordariomycetes</taxon>
        <taxon>Sordariomycetidae</taxon>
        <taxon>Sordariales</taxon>
        <taxon>Lasiosphaeriaceae</taxon>
        <taxon>Lasiosphaeria</taxon>
    </lineage>
</organism>
<evidence type="ECO:0000313" key="2">
    <source>
        <dbReference type="EMBL" id="KAK3360064.1"/>
    </source>
</evidence>
<comment type="caution">
    <text evidence="2">The sequence shown here is derived from an EMBL/GenBank/DDBJ whole genome shotgun (WGS) entry which is preliminary data.</text>
</comment>
<accession>A0AAJ0MI86</accession>
<dbReference type="EMBL" id="JAUIQD010000002">
    <property type="protein sequence ID" value="KAK3360064.1"/>
    <property type="molecule type" value="Genomic_DNA"/>
</dbReference>